<dbReference type="EMBL" id="CP002869">
    <property type="protein sequence ID" value="AEI42521.1"/>
    <property type="molecule type" value="Genomic_DNA"/>
</dbReference>
<accession>F8FBF4</accession>
<evidence type="ECO:0000313" key="4">
    <source>
        <dbReference type="Proteomes" id="UP000006620"/>
    </source>
</evidence>
<dbReference type="Gene3D" id="3.10.180.10">
    <property type="entry name" value="2,3-Dihydroxybiphenyl 1,2-Dioxygenase, domain 1"/>
    <property type="match status" value="1"/>
</dbReference>
<dbReference type="InterPro" id="IPR037523">
    <property type="entry name" value="VOC_core"/>
</dbReference>
<dbReference type="AlphaFoldDB" id="F8FBF4"/>
<proteinExistence type="predicted"/>
<dbReference type="KEGG" id="pms:KNP414_03984"/>
<evidence type="ECO:0000313" key="3">
    <source>
        <dbReference type="EMBL" id="AEI42521.1"/>
    </source>
</evidence>
<dbReference type="GO" id="GO:0004493">
    <property type="term" value="F:methylmalonyl-CoA epimerase activity"/>
    <property type="evidence" value="ECO:0007669"/>
    <property type="project" value="TreeGrafter"/>
</dbReference>
<dbReference type="Pfam" id="PF00903">
    <property type="entry name" value="Glyoxalase"/>
    <property type="match status" value="1"/>
</dbReference>
<evidence type="ECO:0000256" key="1">
    <source>
        <dbReference type="ARBA" id="ARBA00022723"/>
    </source>
</evidence>
<keyword evidence="1" id="KW-0479">Metal-binding</keyword>
<dbReference type="Proteomes" id="UP000006620">
    <property type="component" value="Chromosome"/>
</dbReference>
<dbReference type="InterPro" id="IPR029068">
    <property type="entry name" value="Glyas_Bleomycin-R_OHBP_Dase"/>
</dbReference>
<gene>
    <name evidence="3" type="ordered locus">KNP414_03984</name>
</gene>
<feature type="domain" description="VOC" evidence="2">
    <location>
        <begin position="45"/>
        <end position="167"/>
    </location>
</feature>
<dbReference type="HOGENOM" id="CLU_046006_8_2_9"/>
<dbReference type="InterPro" id="IPR004360">
    <property type="entry name" value="Glyas_Fos-R_dOase_dom"/>
</dbReference>
<dbReference type="SUPFAM" id="SSF54593">
    <property type="entry name" value="Glyoxalase/Bleomycin resistance protein/Dihydroxybiphenyl dioxygenase"/>
    <property type="match status" value="1"/>
</dbReference>
<reference evidence="3 4" key="2">
    <citation type="journal article" date="2013" name="Genome Announc.">
        <title>Genome Sequence of Growth-Improving Paenibacillus mucilaginosus Strain KNP414.</title>
        <authorList>
            <person name="Lu J.J."/>
            <person name="Wang J.F."/>
            <person name="Hu X.F."/>
        </authorList>
    </citation>
    <scope>NUCLEOTIDE SEQUENCE [LARGE SCALE GENOMIC DNA]</scope>
    <source>
        <strain evidence="3 4">KNP414</strain>
    </source>
</reference>
<dbReference type="PANTHER" id="PTHR43048">
    <property type="entry name" value="METHYLMALONYL-COA EPIMERASE"/>
    <property type="match status" value="1"/>
</dbReference>
<dbReference type="PROSITE" id="PS51819">
    <property type="entry name" value="VOC"/>
    <property type="match status" value="1"/>
</dbReference>
<protein>
    <submittedName>
        <fullName evidence="3">Glyoxalase</fullName>
    </submittedName>
</protein>
<dbReference type="GO" id="GO:0046872">
    <property type="term" value="F:metal ion binding"/>
    <property type="evidence" value="ECO:0007669"/>
    <property type="project" value="UniProtKB-KW"/>
</dbReference>
<dbReference type="InterPro" id="IPR051785">
    <property type="entry name" value="MMCE/EMCE_epimerase"/>
</dbReference>
<reference evidence="4" key="1">
    <citation type="submission" date="2011-06" db="EMBL/GenBank/DDBJ databases">
        <title>Complete genome sequence of Paenibacillus mucilaginosus KNP414.</title>
        <authorList>
            <person name="Wang J."/>
            <person name="Hu S."/>
            <person name="Hu X."/>
            <person name="Zhang B."/>
            <person name="Dong D."/>
            <person name="Zhang S."/>
            <person name="Zhao K."/>
            <person name="Wu D."/>
        </authorList>
    </citation>
    <scope>NUCLEOTIDE SEQUENCE [LARGE SCALE GENOMIC DNA]</scope>
    <source>
        <strain evidence="4">KNP414</strain>
    </source>
</reference>
<sequence>MTASREEAEANDSILGRKPSQGRVWYNTVKTKGYERRAGEVARTRIEHIGIMVKDMDTSVEFYEKVVGLKLKDTLLHTNGVIKLAFLGFGEQGETEVELIQGYNDGLPQEGKVHHLAFTVDDIEEEFERIGKLDVKRIDEDIITLPNGSRYFFFHGPDGEWIEFFQSTR</sequence>
<evidence type="ECO:0000259" key="2">
    <source>
        <dbReference type="PROSITE" id="PS51819"/>
    </source>
</evidence>
<dbReference type="GO" id="GO:0046491">
    <property type="term" value="P:L-methylmalonyl-CoA metabolic process"/>
    <property type="evidence" value="ECO:0007669"/>
    <property type="project" value="TreeGrafter"/>
</dbReference>
<dbReference type="CDD" id="cd06587">
    <property type="entry name" value="VOC"/>
    <property type="match status" value="1"/>
</dbReference>
<name>F8FBF4_PAEMK</name>
<dbReference type="PATRIC" id="fig|1036673.3.peg.3664"/>
<dbReference type="PANTHER" id="PTHR43048:SF3">
    <property type="entry name" value="METHYLMALONYL-COA EPIMERASE, MITOCHONDRIAL"/>
    <property type="match status" value="1"/>
</dbReference>
<organism evidence="3 4">
    <name type="scientific">Paenibacillus mucilaginosus (strain KNP414)</name>
    <dbReference type="NCBI Taxonomy" id="1036673"/>
    <lineage>
        <taxon>Bacteria</taxon>
        <taxon>Bacillati</taxon>
        <taxon>Bacillota</taxon>
        <taxon>Bacilli</taxon>
        <taxon>Bacillales</taxon>
        <taxon>Paenibacillaceae</taxon>
        <taxon>Paenibacillus</taxon>
    </lineage>
</organism>